<proteinExistence type="predicted"/>
<evidence type="ECO:0000313" key="3">
    <source>
        <dbReference type="Proteomes" id="UP000603141"/>
    </source>
</evidence>
<protein>
    <submittedName>
        <fullName evidence="2">Uncharacterized protein</fullName>
    </submittedName>
</protein>
<keyword evidence="3" id="KW-1185">Reference proteome</keyword>
<gene>
    <name evidence="2" type="ORF">JIN85_15635</name>
</gene>
<comment type="caution">
    <text evidence="2">The sequence shown here is derived from an EMBL/GenBank/DDBJ whole genome shotgun (WGS) entry which is preliminary data.</text>
</comment>
<dbReference type="EMBL" id="JAENIJ010000029">
    <property type="protein sequence ID" value="MBK1883849.1"/>
    <property type="molecule type" value="Genomic_DNA"/>
</dbReference>
<organism evidence="2 3">
    <name type="scientific">Luteolibacter pohnpeiensis</name>
    <dbReference type="NCBI Taxonomy" id="454153"/>
    <lineage>
        <taxon>Bacteria</taxon>
        <taxon>Pseudomonadati</taxon>
        <taxon>Verrucomicrobiota</taxon>
        <taxon>Verrucomicrobiia</taxon>
        <taxon>Verrucomicrobiales</taxon>
        <taxon>Verrucomicrobiaceae</taxon>
        <taxon>Luteolibacter</taxon>
    </lineage>
</organism>
<dbReference type="RefSeq" id="WP_200272422.1">
    <property type="nucleotide sequence ID" value="NZ_JAENIJ010000029.1"/>
</dbReference>
<dbReference type="PROSITE" id="PS51257">
    <property type="entry name" value="PROKAR_LIPOPROTEIN"/>
    <property type="match status" value="1"/>
</dbReference>
<name>A0A934VXU4_9BACT</name>
<feature type="signal peptide" evidence="1">
    <location>
        <begin position="1"/>
        <end position="18"/>
    </location>
</feature>
<dbReference type="AlphaFoldDB" id="A0A934VXU4"/>
<keyword evidence="1" id="KW-0732">Signal</keyword>
<feature type="chain" id="PRO_5038081022" evidence="1">
    <location>
        <begin position="19"/>
        <end position="79"/>
    </location>
</feature>
<reference evidence="2" key="1">
    <citation type="submission" date="2021-01" db="EMBL/GenBank/DDBJ databases">
        <title>Modified the classification status of verrucomicrobia.</title>
        <authorList>
            <person name="Feng X."/>
        </authorList>
    </citation>
    <scope>NUCLEOTIDE SEQUENCE</scope>
    <source>
        <strain evidence="2">KCTC 22041</strain>
    </source>
</reference>
<evidence type="ECO:0000256" key="1">
    <source>
        <dbReference type="SAM" id="SignalP"/>
    </source>
</evidence>
<accession>A0A934VXU4</accession>
<dbReference type="Proteomes" id="UP000603141">
    <property type="component" value="Unassembled WGS sequence"/>
</dbReference>
<sequence>MKVFLSLIVMFLSGCACSKEMGSGVTNSETKFPEVRYDGSPLPEIKFFGIDDTEEIVDLEFDSEFYKSEHPIKEDGINY</sequence>
<evidence type="ECO:0000313" key="2">
    <source>
        <dbReference type="EMBL" id="MBK1883849.1"/>
    </source>
</evidence>